<organism evidence="2 3">
    <name type="scientific">Bombiscardovia nodaiensis</name>
    <dbReference type="NCBI Taxonomy" id="2932181"/>
    <lineage>
        <taxon>Bacteria</taxon>
        <taxon>Bacillati</taxon>
        <taxon>Actinomycetota</taxon>
        <taxon>Actinomycetes</taxon>
        <taxon>Bifidobacteriales</taxon>
        <taxon>Bifidobacteriaceae</taxon>
        <taxon>Bombiscardovia</taxon>
    </lineage>
</organism>
<feature type="region of interest" description="Disordered" evidence="1">
    <location>
        <begin position="1"/>
        <end position="37"/>
    </location>
</feature>
<evidence type="ECO:0000256" key="1">
    <source>
        <dbReference type="SAM" id="MobiDB-lite"/>
    </source>
</evidence>
<keyword evidence="3" id="KW-1185">Reference proteome</keyword>
<name>A0ABN6SAH2_9BIFI</name>
<protein>
    <submittedName>
        <fullName evidence="2">Uncharacterized protein</fullName>
    </submittedName>
</protein>
<reference evidence="2 3" key="1">
    <citation type="journal article" date="2023" name="Microbiol. Spectr.">
        <title>Symbiosis of Carpenter Bees with Uncharacterized Lactic Acid Bacteria Showing NAD Auxotrophy.</title>
        <authorList>
            <person name="Kawasaki S."/>
            <person name="Ozawa K."/>
            <person name="Mori T."/>
            <person name="Yamamoto A."/>
            <person name="Ito M."/>
            <person name="Ohkuma M."/>
            <person name="Sakamoto M."/>
            <person name="Matsutani M."/>
        </authorList>
    </citation>
    <scope>NUCLEOTIDE SEQUENCE [LARGE SCALE GENOMIC DNA]</scope>
    <source>
        <strain evidence="2 3">Kim37-2</strain>
    </source>
</reference>
<gene>
    <name evidence="2" type="ORF">KIM372_10370</name>
</gene>
<dbReference type="EMBL" id="AP026798">
    <property type="protein sequence ID" value="BDR53130.1"/>
    <property type="molecule type" value="Genomic_DNA"/>
</dbReference>
<accession>A0ABN6SAH2</accession>
<evidence type="ECO:0000313" key="3">
    <source>
        <dbReference type="Proteomes" id="UP001321766"/>
    </source>
</evidence>
<proteinExistence type="predicted"/>
<sequence>MGYRGKKKLRGEAKQVPGPKLSNPAKHVPQSAESSQLSPRYRVPIAAVKDRSQLNSMHIIFRFDAVDLEGDCPWSLANMTVADHAELLAKLKEYERSTVGELTSATMHNFTIYHDFSRCPNSQAVQRLGSHYEREGDSIARFSLSGKKRLYGFLIDNHFHIVWWDPEHEIWPSHKKHT</sequence>
<evidence type="ECO:0000313" key="2">
    <source>
        <dbReference type="EMBL" id="BDR53130.1"/>
    </source>
</evidence>
<dbReference type="Proteomes" id="UP001321766">
    <property type="component" value="Chromosome"/>
</dbReference>